<sequence length="371" mass="42105">MMGLSTRQIPYISATIVLFAGGILFFAFPIRNLFLHYQEQGVLIVIPVVGTVYMGLLFLFVAANFFLCSFVDPGIYPREHTDEEDDFRQPLYKVAEVNQVQVRMKWCETCKFYRPPRCSHCSLCDNCVERFDHHCPWVDNCVGRRNYKYFFFFIISLNLFILSGFAWGLLSIWVHRDDLRKVVVEYPHSSVRFVLLFLGVLVFIPVVGLAGFHIGLVGLGRTTNEHVTGKFRNAHNPYNMGCCMNCWNILCSPKKPRYMHYKTRPYLESEGRGGAVRTVTNTSRPINEMQCMPVYEELDPTDDNLFPRPQNHHPHAVNGGNQGPATGAIPATASFQTPGSHVNPLHSQNQQHRLSNGLLSPGEVAMAEVTV</sequence>
<organism evidence="10 11">
    <name type="scientific">Geodia barretti</name>
    <name type="common">Barrett's horny sponge</name>
    <dbReference type="NCBI Taxonomy" id="519541"/>
    <lineage>
        <taxon>Eukaryota</taxon>
        <taxon>Metazoa</taxon>
        <taxon>Porifera</taxon>
        <taxon>Demospongiae</taxon>
        <taxon>Heteroscleromorpha</taxon>
        <taxon>Tetractinellida</taxon>
        <taxon>Astrophorina</taxon>
        <taxon>Geodiidae</taxon>
        <taxon>Geodia</taxon>
    </lineage>
</organism>
<evidence type="ECO:0000256" key="6">
    <source>
        <dbReference type="ARBA" id="ARBA00047790"/>
    </source>
</evidence>
<keyword evidence="4 7" id="KW-0472">Membrane</keyword>
<evidence type="ECO:0000259" key="9">
    <source>
        <dbReference type="Pfam" id="PF01529"/>
    </source>
</evidence>
<comment type="subcellular location">
    <subcellularLocation>
        <location evidence="1">Membrane</location>
        <topology evidence="1">Multi-pass membrane protein</topology>
    </subcellularLocation>
</comment>
<gene>
    <name evidence="10" type="ORF">GBAR_LOCUS31391</name>
</gene>
<dbReference type="PANTHER" id="PTHR12349">
    <property type="entry name" value="ANKYRIN REPEAT AND LEM DOMAIN-CONTAINING PROTEIN 2"/>
    <property type="match status" value="1"/>
</dbReference>
<evidence type="ECO:0000256" key="1">
    <source>
        <dbReference type="ARBA" id="ARBA00004141"/>
    </source>
</evidence>
<feature type="compositionally biased region" description="Polar residues" evidence="8">
    <location>
        <begin position="333"/>
        <end position="350"/>
    </location>
</feature>
<evidence type="ECO:0000256" key="4">
    <source>
        <dbReference type="ARBA" id="ARBA00023136"/>
    </source>
</evidence>
<dbReference type="GO" id="GO:0019706">
    <property type="term" value="F:protein-cysteine S-palmitoyltransferase activity"/>
    <property type="evidence" value="ECO:0007669"/>
    <property type="project" value="UniProtKB-EC"/>
</dbReference>
<keyword evidence="3 7" id="KW-1133">Transmembrane helix</keyword>
<dbReference type="EC" id="2.3.1.225" evidence="7"/>
<comment type="domain">
    <text evidence="7">The DHHC domain is required for palmitoyltransferase activity.</text>
</comment>
<dbReference type="AlphaFoldDB" id="A0AA35U2S9"/>
<dbReference type="PANTHER" id="PTHR12349:SF2">
    <property type="entry name" value="PALMITOYLTRANSFERASE ZDHHC8"/>
    <property type="match status" value="1"/>
</dbReference>
<comment type="catalytic activity">
    <reaction evidence="6">
        <text>L-cysteinyl-[protein] + hexadecanoyl-CoA = S-hexadecanoyl-L-cysteinyl-[protein] + CoA</text>
        <dbReference type="Rhea" id="RHEA:36683"/>
        <dbReference type="Rhea" id="RHEA-COMP:10131"/>
        <dbReference type="Rhea" id="RHEA-COMP:11032"/>
        <dbReference type="ChEBI" id="CHEBI:29950"/>
        <dbReference type="ChEBI" id="CHEBI:57287"/>
        <dbReference type="ChEBI" id="CHEBI:57379"/>
        <dbReference type="ChEBI" id="CHEBI:74151"/>
        <dbReference type="EC" id="2.3.1.225"/>
    </reaction>
    <physiologicalReaction direction="left-to-right" evidence="6">
        <dbReference type="Rhea" id="RHEA:36684"/>
    </physiologicalReaction>
</comment>
<protein>
    <recommendedName>
        <fullName evidence="7">Palmitoyltransferase</fullName>
        <ecNumber evidence="7">2.3.1.225</ecNumber>
    </recommendedName>
</protein>
<comment type="caution">
    <text evidence="10">The sequence shown here is derived from an EMBL/GenBank/DDBJ whole genome shotgun (WGS) entry which is preliminary data.</text>
</comment>
<dbReference type="PROSITE" id="PS50216">
    <property type="entry name" value="DHHC"/>
    <property type="match status" value="1"/>
</dbReference>
<evidence type="ECO:0000256" key="2">
    <source>
        <dbReference type="ARBA" id="ARBA00022692"/>
    </source>
</evidence>
<comment type="similarity">
    <text evidence="5">Belongs to the DHHC palmitoyltransferase family. ERF2/ZDHHC9 subfamily.</text>
</comment>
<feature type="transmembrane region" description="Helical" evidence="7">
    <location>
        <begin position="12"/>
        <end position="30"/>
    </location>
</feature>
<feature type="region of interest" description="Disordered" evidence="8">
    <location>
        <begin position="310"/>
        <end position="350"/>
    </location>
</feature>
<feature type="transmembrane region" description="Helical" evidence="7">
    <location>
        <begin position="193"/>
        <end position="216"/>
    </location>
</feature>
<accession>A0AA35U2S9</accession>
<dbReference type="EMBL" id="CASHTH010004459">
    <property type="protein sequence ID" value="CAI8057591.1"/>
    <property type="molecule type" value="Genomic_DNA"/>
</dbReference>
<reference evidence="10" key="1">
    <citation type="submission" date="2023-03" db="EMBL/GenBank/DDBJ databases">
        <authorList>
            <person name="Steffen K."/>
            <person name="Cardenas P."/>
        </authorList>
    </citation>
    <scope>NUCLEOTIDE SEQUENCE</scope>
</reference>
<dbReference type="GO" id="GO:0016020">
    <property type="term" value="C:membrane"/>
    <property type="evidence" value="ECO:0007669"/>
    <property type="project" value="UniProtKB-SubCell"/>
</dbReference>
<dbReference type="InterPro" id="IPR001594">
    <property type="entry name" value="Palmitoyltrfase_DHHC"/>
</dbReference>
<evidence type="ECO:0000256" key="3">
    <source>
        <dbReference type="ARBA" id="ARBA00022989"/>
    </source>
</evidence>
<dbReference type="Proteomes" id="UP001174909">
    <property type="component" value="Unassembled WGS sequence"/>
</dbReference>
<keyword evidence="7" id="KW-0012">Acyltransferase</keyword>
<feature type="transmembrane region" description="Helical" evidence="7">
    <location>
        <begin position="42"/>
        <end position="68"/>
    </location>
</feature>
<evidence type="ECO:0000256" key="5">
    <source>
        <dbReference type="ARBA" id="ARBA00023463"/>
    </source>
</evidence>
<evidence type="ECO:0000313" key="10">
    <source>
        <dbReference type="EMBL" id="CAI8057591.1"/>
    </source>
</evidence>
<evidence type="ECO:0000256" key="8">
    <source>
        <dbReference type="SAM" id="MobiDB-lite"/>
    </source>
</evidence>
<dbReference type="Pfam" id="PF01529">
    <property type="entry name" value="DHHC"/>
    <property type="match status" value="1"/>
</dbReference>
<feature type="transmembrane region" description="Helical" evidence="7">
    <location>
        <begin position="149"/>
        <end position="173"/>
    </location>
</feature>
<proteinExistence type="inferred from homology"/>
<keyword evidence="2 7" id="KW-0812">Transmembrane</keyword>
<feature type="domain" description="Palmitoyltransferase DHHC" evidence="9">
    <location>
        <begin position="103"/>
        <end position="228"/>
    </location>
</feature>
<keyword evidence="11" id="KW-1185">Reference proteome</keyword>
<evidence type="ECO:0000256" key="7">
    <source>
        <dbReference type="RuleBase" id="RU079119"/>
    </source>
</evidence>
<keyword evidence="7" id="KW-0808">Transferase</keyword>
<evidence type="ECO:0000313" key="11">
    <source>
        <dbReference type="Proteomes" id="UP001174909"/>
    </source>
</evidence>
<name>A0AA35U2S9_GEOBA</name>